<dbReference type="InterPro" id="IPR014529">
    <property type="entry name" value="UCP026631"/>
</dbReference>
<dbReference type="Proteomes" id="UP001501116">
    <property type="component" value="Unassembled WGS sequence"/>
</dbReference>
<evidence type="ECO:0000259" key="2">
    <source>
        <dbReference type="Pfam" id="PF03703"/>
    </source>
</evidence>
<reference evidence="4" key="1">
    <citation type="journal article" date="2019" name="Int. J. Syst. Evol. Microbiol.">
        <title>The Global Catalogue of Microorganisms (GCM) 10K type strain sequencing project: providing services to taxonomists for standard genome sequencing and annotation.</title>
        <authorList>
            <consortium name="The Broad Institute Genomics Platform"/>
            <consortium name="The Broad Institute Genome Sequencing Center for Infectious Disease"/>
            <person name="Wu L."/>
            <person name="Ma J."/>
        </authorList>
    </citation>
    <scope>NUCLEOTIDE SEQUENCE [LARGE SCALE GENOMIC DNA]</scope>
    <source>
        <strain evidence="4">JCM 14545</strain>
    </source>
</reference>
<keyword evidence="4" id="KW-1185">Reference proteome</keyword>
<dbReference type="EMBL" id="BAAANN010000022">
    <property type="protein sequence ID" value="GAA1971944.1"/>
    <property type="molecule type" value="Genomic_DNA"/>
</dbReference>
<feature type="domain" description="YdbS-like PH" evidence="2">
    <location>
        <begin position="67"/>
        <end position="147"/>
    </location>
</feature>
<gene>
    <name evidence="3" type="ORF">GCM10009754_53000</name>
</gene>
<name>A0ABP5D0K4_9PSEU</name>
<organism evidence="3 4">
    <name type="scientific">Amycolatopsis minnesotensis</name>
    <dbReference type="NCBI Taxonomy" id="337894"/>
    <lineage>
        <taxon>Bacteria</taxon>
        <taxon>Bacillati</taxon>
        <taxon>Actinomycetota</taxon>
        <taxon>Actinomycetes</taxon>
        <taxon>Pseudonocardiales</taxon>
        <taxon>Pseudonocardiaceae</taxon>
        <taxon>Amycolatopsis</taxon>
    </lineage>
</organism>
<sequence>MTDTLDTATEVEWRKLSPKMLAVHPVQEVVRLLPVLVGVLFLGREGHGPTWSLIGLGLAVGFGLIRWFTTTYQVTPHHVRVRRGLVRRRVLSVPRDRVRSVDLTSHILQRVLGLSRVVIGTGRSDKHDEGVTLDALSVAEAARLREELLHQRTVAAEPATTDTAETSLAVLDRRWIRFGPFTLGGLAAVGFLAGIYGKVSSEVDLDPEKFGPLRAVVHEFNAIPLPLAIAASAVVFAVVIGLLSTIGYVVTFWNYRLTRHREGTLHVSRGLITSRSTTIEERRLRGVEVSESLLLRMVRGGRLLAITTGLRVGHGAEHGGSLLLPPAPLGEVQRVAREVYPDGAAVTCELTRHTPAARRRRHLRAYTFAAVVTGALLVLHALSGFPAWAWQVSLLLFPIGFALAEDRYRNLGHALRGRSFAVRQGSLVRRRHVLDTDGIIGVTVHESLFQRRSGLATLTVTTAAGKQHCDALDVGAQEAVDLADRAVPGLLTPFLR</sequence>
<dbReference type="PANTHER" id="PTHR34473:SF2">
    <property type="entry name" value="UPF0699 TRANSMEMBRANE PROTEIN YDBT"/>
    <property type="match status" value="1"/>
</dbReference>
<dbReference type="PANTHER" id="PTHR34473">
    <property type="entry name" value="UPF0699 TRANSMEMBRANE PROTEIN YDBS"/>
    <property type="match status" value="1"/>
</dbReference>
<protein>
    <submittedName>
        <fullName evidence="3">PH domain-containing protein</fullName>
    </submittedName>
</protein>
<keyword evidence="1" id="KW-1133">Transmembrane helix</keyword>
<feature type="transmembrane region" description="Helical" evidence="1">
    <location>
        <begin position="363"/>
        <end position="382"/>
    </location>
</feature>
<evidence type="ECO:0000313" key="4">
    <source>
        <dbReference type="Proteomes" id="UP001501116"/>
    </source>
</evidence>
<dbReference type="Pfam" id="PF03703">
    <property type="entry name" value="bPH_2"/>
    <property type="match status" value="2"/>
</dbReference>
<proteinExistence type="predicted"/>
<accession>A0ABP5D0K4</accession>
<dbReference type="RefSeq" id="WP_344424353.1">
    <property type="nucleotide sequence ID" value="NZ_BAAANN010000022.1"/>
</dbReference>
<evidence type="ECO:0000256" key="1">
    <source>
        <dbReference type="SAM" id="Phobius"/>
    </source>
</evidence>
<feature type="transmembrane region" description="Helical" evidence="1">
    <location>
        <begin position="178"/>
        <end position="197"/>
    </location>
</feature>
<evidence type="ECO:0000313" key="3">
    <source>
        <dbReference type="EMBL" id="GAA1971944.1"/>
    </source>
</evidence>
<keyword evidence="1" id="KW-0812">Transmembrane</keyword>
<dbReference type="InterPro" id="IPR005182">
    <property type="entry name" value="YdbS-like_PH"/>
</dbReference>
<dbReference type="PIRSF" id="PIRSF026631">
    <property type="entry name" value="UCP026631"/>
    <property type="match status" value="1"/>
</dbReference>
<feature type="transmembrane region" description="Helical" evidence="1">
    <location>
        <begin position="49"/>
        <end position="68"/>
    </location>
</feature>
<comment type="caution">
    <text evidence="3">The sequence shown here is derived from an EMBL/GenBank/DDBJ whole genome shotgun (WGS) entry which is preliminary data.</text>
</comment>
<feature type="transmembrane region" description="Helical" evidence="1">
    <location>
        <begin position="227"/>
        <end position="253"/>
    </location>
</feature>
<keyword evidence="1" id="KW-0472">Membrane</keyword>
<feature type="domain" description="YdbS-like PH" evidence="2">
    <location>
        <begin position="408"/>
        <end position="482"/>
    </location>
</feature>
<feature type="transmembrane region" description="Helical" evidence="1">
    <location>
        <begin position="21"/>
        <end position="43"/>
    </location>
</feature>